<name>A0A5C3L1R5_COPMA</name>
<reference evidence="1 2" key="1">
    <citation type="journal article" date="2019" name="Nat. Ecol. Evol.">
        <title>Megaphylogeny resolves global patterns of mushroom evolution.</title>
        <authorList>
            <person name="Varga T."/>
            <person name="Krizsan K."/>
            <person name="Foldi C."/>
            <person name="Dima B."/>
            <person name="Sanchez-Garcia M."/>
            <person name="Sanchez-Ramirez S."/>
            <person name="Szollosi G.J."/>
            <person name="Szarkandi J.G."/>
            <person name="Papp V."/>
            <person name="Albert L."/>
            <person name="Andreopoulos W."/>
            <person name="Angelini C."/>
            <person name="Antonin V."/>
            <person name="Barry K.W."/>
            <person name="Bougher N.L."/>
            <person name="Buchanan P."/>
            <person name="Buyck B."/>
            <person name="Bense V."/>
            <person name="Catcheside P."/>
            <person name="Chovatia M."/>
            <person name="Cooper J."/>
            <person name="Damon W."/>
            <person name="Desjardin D."/>
            <person name="Finy P."/>
            <person name="Geml J."/>
            <person name="Haridas S."/>
            <person name="Hughes K."/>
            <person name="Justo A."/>
            <person name="Karasinski D."/>
            <person name="Kautmanova I."/>
            <person name="Kiss B."/>
            <person name="Kocsube S."/>
            <person name="Kotiranta H."/>
            <person name="LaButti K.M."/>
            <person name="Lechner B.E."/>
            <person name="Liimatainen K."/>
            <person name="Lipzen A."/>
            <person name="Lukacs Z."/>
            <person name="Mihaltcheva S."/>
            <person name="Morgado L.N."/>
            <person name="Niskanen T."/>
            <person name="Noordeloos M.E."/>
            <person name="Ohm R.A."/>
            <person name="Ortiz-Santana B."/>
            <person name="Ovrebo C."/>
            <person name="Racz N."/>
            <person name="Riley R."/>
            <person name="Savchenko A."/>
            <person name="Shiryaev A."/>
            <person name="Soop K."/>
            <person name="Spirin V."/>
            <person name="Szebenyi C."/>
            <person name="Tomsovsky M."/>
            <person name="Tulloss R.E."/>
            <person name="Uehling J."/>
            <person name="Grigoriev I.V."/>
            <person name="Vagvolgyi C."/>
            <person name="Papp T."/>
            <person name="Martin F.M."/>
            <person name="Miettinen O."/>
            <person name="Hibbett D.S."/>
            <person name="Nagy L.G."/>
        </authorList>
    </citation>
    <scope>NUCLEOTIDE SEQUENCE [LARGE SCALE GENOMIC DNA]</scope>
    <source>
        <strain evidence="1 2">CBS 121175</strain>
    </source>
</reference>
<keyword evidence="2" id="KW-1185">Reference proteome</keyword>
<accession>A0A5C3L1R5</accession>
<dbReference type="Proteomes" id="UP000307440">
    <property type="component" value="Unassembled WGS sequence"/>
</dbReference>
<evidence type="ECO:0000313" key="2">
    <source>
        <dbReference type="Proteomes" id="UP000307440"/>
    </source>
</evidence>
<dbReference type="AlphaFoldDB" id="A0A5C3L1R5"/>
<dbReference type="OrthoDB" id="3041043at2759"/>
<dbReference type="EMBL" id="ML210171">
    <property type="protein sequence ID" value="TFK26737.1"/>
    <property type="molecule type" value="Genomic_DNA"/>
</dbReference>
<sequence>MFCHHHRNIRNRHREILSIAPIYDIILSGLEPGDSVRLARTCKTAREAVNDFFSRGYNIDKLLLRFFPDPNLFRRLQARTATLISGSSALQFLDRVFYPDSDLDLYTPRRGAREVGKWILSQGYSYCSTEQSPDFSESVDDLLEDEIPDDYVRGTSYKTTGIAGVYEFRKGPLVVQLIAARRSPFHAITCFHSTVVMNFITYEGAYSLYPRATFDDRIAASNAAITDKELRCLSKYRARGWAIVTDVTILGSKSKDIFRAGEIRWVLDSHTWRIPLGELDLPVRKITQCSIALENDPSLANSWKFDKEGKINNTTGAFIVSKLLKYHYMVGDSTLLRLIVRFLAKQGEMQFRMLELEGLGCESAKDNELWAWWDGGVLNKYREYFDKLNRLPARTKPIYRGVR</sequence>
<evidence type="ECO:0000313" key="1">
    <source>
        <dbReference type="EMBL" id="TFK26737.1"/>
    </source>
</evidence>
<protein>
    <submittedName>
        <fullName evidence="1">Uncharacterized protein</fullName>
    </submittedName>
</protein>
<proteinExistence type="predicted"/>
<gene>
    <name evidence="1" type="ORF">FA15DRAFT_636806</name>
</gene>
<organism evidence="1 2">
    <name type="scientific">Coprinopsis marcescibilis</name>
    <name type="common">Agaric fungus</name>
    <name type="synonym">Psathyrella marcescibilis</name>
    <dbReference type="NCBI Taxonomy" id="230819"/>
    <lineage>
        <taxon>Eukaryota</taxon>
        <taxon>Fungi</taxon>
        <taxon>Dikarya</taxon>
        <taxon>Basidiomycota</taxon>
        <taxon>Agaricomycotina</taxon>
        <taxon>Agaricomycetes</taxon>
        <taxon>Agaricomycetidae</taxon>
        <taxon>Agaricales</taxon>
        <taxon>Agaricineae</taxon>
        <taxon>Psathyrellaceae</taxon>
        <taxon>Coprinopsis</taxon>
    </lineage>
</organism>